<name>A0A5J4FSC0_9FLAO</name>
<comment type="caution">
    <text evidence="2">The sequence shown here is derived from an EMBL/GenBank/DDBJ whole genome shotgun (WGS) entry which is preliminary data.</text>
</comment>
<evidence type="ECO:0000313" key="2">
    <source>
        <dbReference type="EMBL" id="GEQ84857.1"/>
    </source>
</evidence>
<keyword evidence="3" id="KW-1185">Reference proteome</keyword>
<proteinExistence type="predicted"/>
<keyword evidence="1" id="KW-0472">Membrane</keyword>
<evidence type="ECO:0000256" key="1">
    <source>
        <dbReference type="SAM" id="Phobius"/>
    </source>
</evidence>
<dbReference type="EMBL" id="BKCF01000001">
    <property type="protein sequence ID" value="GEQ84857.1"/>
    <property type="molecule type" value="Genomic_DNA"/>
</dbReference>
<dbReference type="Proteomes" id="UP000326994">
    <property type="component" value="Unassembled WGS sequence"/>
</dbReference>
<feature type="transmembrane region" description="Helical" evidence="1">
    <location>
        <begin position="56"/>
        <end position="72"/>
    </location>
</feature>
<organism evidence="2 3">
    <name type="scientific">Patiriisocius marinistellae</name>
    <dbReference type="NCBI Taxonomy" id="2494560"/>
    <lineage>
        <taxon>Bacteria</taxon>
        <taxon>Pseudomonadati</taxon>
        <taxon>Bacteroidota</taxon>
        <taxon>Flavobacteriia</taxon>
        <taxon>Flavobacteriales</taxon>
        <taxon>Flavobacteriaceae</taxon>
        <taxon>Patiriisocius</taxon>
    </lineage>
</organism>
<sequence length="342" mass="39874">MERKFRKINRINLKTMATNTTNDEIDLGYLFEKINNTFKNIAIGIYNGIQFIIRNWYIVLGIIIAGVLLGLFKEKDSLPSKRAKIIIRTNFNTAEYTYNAINTLLEKSKARDTIFLQKNGFNYEVTDIADIEITPIINFEEISEKYDVNDRTLESVLRNVEFKEEEDVSESFFSDYTYHEVELSLGSYTSEATIKNIIIYLNNNEYIQKMGVTGKEMLERNIERNNFSISQIDSAISDYNEKVLLPMSTNFLAVVDKNFNYHNVVNSKLELQKINDKLIEDLIYADKAIIQIGENNIIEKKPPFLFKKYVIYPILFLFLFLFLSWLIKLYGRVKVLAAHSDK</sequence>
<keyword evidence="1" id="KW-0812">Transmembrane</keyword>
<accession>A0A5J4FSC0</accession>
<protein>
    <submittedName>
        <fullName evidence="2">Uncharacterized protein</fullName>
    </submittedName>
</protein>
<evidence type="ECO:0000313" key="3">
    <source>
        <dbReference type="Proteomes" id="UP000326994"/>
    </source>
</evidence>
<feature type="transmembrane region" description="Helical" evidence="1">
    <location>
        <begin position="309"/>
        <end position="327"/>
    </location>
</feature>
<keyword evidence="1" id="KW-1133">Transmembrane helix</keyword>
<gene>
    <name evidence="2" type="ORF">ULMS_03650</name>
</gene>
<reference evidence="2 3" key="1">
    <citation type="submission" date="2019-08" db="EMBL/GenBank/DDBJ databases">
        <title>Ulvibacter marinistellae sp. nov., isolated from a starfish, Patiria pectinifera.</title>
        <authorList>
            <person name="Kawano K."/>
            <person name="Ushijima N."/>
            <person name="Kihara M."/>
            <person name="Itoh H."/>
        </authorList>
    </citation>
    <scope>NUCLEOTIDE SEQUENCE [LARGE SCALE GENOMIC DNA]</scope>
    <source>
        <strain evidence="2 3">KK4</strain>
    </source>
</reference>
<dbReference type="AlphaFoldDB" id="A0A5J4FSC0"/>